<reference evidence="1 2" key="1">
    <citation type="submission" date="2023-01" db="EMBL/GenBank/DDBJ databases">
        <authorList>
            <person name="Whitehead M."/>
        </authorList>
    </citation>
    <scope>NUCLEOTIDE SEQUENCE [LARGE SCALE GENOMIC DNA]</scope>
</reference>
<sequence length="175" mass="19923">MVTLASVSCSLKMKDKMFTVDPLTLFQRMCITKQSEADLRNLLKYKLAPFPTSLFTETGIHKGRKSILYDTFLPIMIDDIPFGTRICNVIDGGFLVHRVVWTKSSEAPFQVVCQNYVDYVQWHFGSNTIVVFDGYPVGISYQSTKSAERYRRSLLHSSTKHLFSKTTSIGTISFQ</sequence>
<accession>A0AAV0XYF3</accession>
<keyword evidence="2" id="KW-1185">Reference proteome</keyword>
<dbReference type="Proteomes" id="UP001160148">
    <property type="component" value="Unassembled WGS sequence"/>
</dbReference>
<proteinExistence type="predicted"/>
<dbReference type="EMBL" id="CARXXK010001114">
    <property type="protein sequence ID" value="CAI6373709.1"/>
    <property type="molecule type" value="Genomic_DNA"/>
</dbReference>
<name>A0AAV0XYF3_9HEMI</name>
<organism evidence="1 2">
    <name type="scientific">Macrosiphum euphorbiae</name>
    <name type="common">potato aphid</name>
    <dbReference type="NCBI Taxonomy" id="13131"/>
    <lineage>
        <taxon>Eukaryota</taxon>
        <taxon>Metazoa</taxon>
        <taxon>Ecdysozoa</taxon>
        <taxon>Arthropoda</taxon>
        <taxon>Hexapoda</taxon>
        <taxon>Insecta</taxon>
        <taxon>Pterygota</taxon>
        <taxon>Neoptera</taxon>
        <taxon>Paraneoptera</taxon>
        <taxon>Hemiptera</taxon>
        <taxon>Sternorrhyncha</taxon>
        <taxon>Aphidomorpha</taxon>
        <taxon>Aphidoidea</taxon>
        <taxon>Aphididae</taxon>
        <taxon>Macrosiphini</taxon>
        <taxon>Macrosiphum</taxon>
    </lineage>
</organism>
<protein>
    <submittedName>
        <fullName evidence="1">Uncharacterized protein</fullName>
    </submittedName>
</protein>
<dbReference type="AlphaFoldDB" id="A0AAV0XYF3"/>
<gene>
    <name evidence="1" type="ORF">MEUPH1_LOCUS27417</name>
</gene>
<comment type="caution">
    <text evidence="1">The sequence shown here is derived from an EMBL/GenBank/DDBJ whole genome shotgun (WGS) entry which is preliminary data.</text>
</comment>
<evidence type="ECO:0000313" key="2">
    <source>
        <dbReference type="Proteomes" id="UP001160148"/>
    </source>
</evidence>
<evidence type="ECO:0000313" key="1">
    <source>
        <dbReference type="EMBL" id="CAI6373709.1"/>
    </source>
</evidence>